<accession>A0A6B0UQ13</accession>
<protein>
    <submittedName>
        <fullName evidence="1">Putative secreted protein</fullName>
    </submittedName>
</protein>
<dbReference type="EMBL" id="GIFC01009690">
    <property type="protein sequence ID" value="MXU91773.1"/>
    <property type="molecule type" value="Transcribed_RNA"/>
</dbReference>
<proteinExistence type="predicted"/>
<organism evidence="1">
    <name type="scientific">Ixodes ricinus</name>
    <name type="common">Common tick</name>
    <name type="synonym">Acarus ricinus</name>
    <dbReference type="NCBI Taxonomy" id="34613"/>
    <lineage>
        <taxon>Eukaryota</taxon>
        <taxon>Metazoa</taxon>
        <taxon>Ecdysozoa</taxon>
        <taxon>Arthropoda</taxon>
        <taxon>Chelicerata</taxon>
        <taxon>Arachnida</taxon>
        <taxon>Acari</taxon>
        <taxon>Parasitiformes</taxon>
        <taxon>Ixodida</taxon>
        <taxon>Ixodoidea</taxon>
        <taxon>Ixodidae</taxon>
        <taxon>Ixodinae</taxon>
        <taxon>Ixodes</taxon>
    </lineage>
</organism>
<reference evidence="1" key="1">
    <citation type="submission" date="2019-12" db="EMBL/GenBank/DDBJ databases">
        <title>An insight into the sialome of adult female Ixodes ricinus ticks feeding for 6 days.</title>
        <authorList>
            <person name="Perner J."/>
            <person name="Ribeiro J.M.C."/>
        </authorList>
    </citation>
    <scope>NUCLEOTIDE SEQUENCE</scope>
    <source>
        <strain evidence="1">Semi-engorged</strain>
        <tissue evidence="1">Salivary glands</tissue>
    </source>
</reference>
<dbReference type="AlphaFoldDB" id="A0A6B0UQ13"/>
<sequence length="125" mass="14535">MAARLFVLFNIIWWFCLDSVDWRCTLITGSTPAWSIIRQYAFAFLDFRVILHTIVILLPFLSNPPRGYLELIWVRVLLRDVVFQPLTVTDVSVHDRRLRQLLVGKRSLAGSHCHHTPVRGRKALP</sequence>
<evidence type="ECO:0000313" key="1">
    <source>
        <dbReference type="EMBL" id="MXU91773.1"/>
    </source>
</evidence>
<name>A0A6B0UQ13_IXORI</name>